<dbReference type="Proteomes" id="UP001215712">
    <property type="component" value="Unassembled WGS sequence"/>
</dbReference>
<comment type="caution">
    <text evidence="1">The sequence shown here is derived from an EMBL/GenBank/DDBJ whole genome shotgun (WGS) entry which is preliminary data.</text>
</comment>
<reference evidence="1" key="1">
    <citation type="journal article" date="2023" name="IMA Fungus">
        <title>Comparative genomic study of the Penicillium genus elucidates a diverse pangenome and 15 lateral gene transfer events.</title>
        <authorList>
            <person name="Petersen C."/>
            <person name="Sorensen T."/>
            <person name="Nielsen M.R."/>
            <person name="Sondergaard T.E."/>
            <person name="Sorensen J.L."/>
            <person name="Fitzpatrick D.A."/>
            <person name="Frisvad J.C."/>
            <person name="Nielsen K.L."/>
        </authorList>
    </citation>
    <scope>NUCLEOTIDE SEQUENCE</scope>
    <source>
        <strain evidence="1">IBT 17514</strain>
    </source>
</reference>
<reference evidence="1" key="2">
    <citation type="submission" date="2023-01" db="EMBL/GenBank/DDBJ databases">
        <authorList>
            <person name="Petersen C."/>
        </authorList>
    </citation>
    <scope>NUCLEOTIDE SEQUENCE</scope>
    <source>
        <strain evidence="1">IBT 17514</strain>
    </source>
</reference>
<evidence type="ECO:0000313" key="2">
    <source>
        <dbReference type="Proteomes" id="UP001215712"/>
    </source>
</evidence>
<protein>
    <submittedName>
        <fullName evidence="1">Uncharacterized protein</fullName>
    </submittedName>
</protein>
<evidence type="ECO:0000313" key="1">
    <source>
        <dbReference type="EMBL" id="KAJ5733552.1"/>
    </source>
</evidence>
<organism evidence="1 2">
    <name type="scientific">Penicillium malachiteum</name>
    <dbReference type="NCBI Taxonomy" id="1324776"/>
    <lineage>
        <taxon>Eukaryota</taxon>
        <taxon>Fungi</taxon>
        <taxon>Dikarya</taxon>
        <taxon>Ascomycota</taxon>
        <taxon>Pezizomycotina</taxon>
        <taxon>Eurotiomycetes</taxon>
        <taxon>Eurotiomycetidae</taxon>
        <taxon>Eurotiales</taxon>
        <taxon>Aspergillaceae</taxon>
        <taxon>Penicillium</taxon>
    </lineage>
</organism>
<gene>
    <name evidence="1" type="ORF">N7493_002338</name>
</gene>
<dbReference type="EMBL" id="JAQJAN010000003">
    <property type="protein sequence ID" value="KAJ5733552.1"/>
    <property type="molecule type" value="Genomic_DNA"/>
</dbReference>
<name>A0AAD6HRP0_9EURO</name>
<proteinExistence type="predicted"/>
<sequence>MGGVPALDLAPTIRSGTLCTGAYAENSLNGPYLQDEINITIGSIYTGFEPWSHGDDFRQVNWYFNPSLFQGAEFPTSY</sequence>
<keyword evidence="2" id="KW-1185">Reference proteome</keyword>
<accession>A0AAD6HRP0</accession>
<dbReference type="AlphaFoldDB" id="A0AAD6HRP0"/>